<accession>A0ABR3ELR4</accession>
<comment type="caution">
    <text evidence="2">The sequence shown here is derived from an EMBL/GenBank/DDBJ whole genome shotgun (WGS) entry which is preliminary data.</text>
</comment>
<gene>
    <name evidence="2" type="ORF">V5O48_018228</name>
</gene>
<reference evidence="2 3" key="1">
    <citation type="submission" date="2024-02" db="EMBL/GenBank/DDBJ databases">
        <title>A draft genome for the cacao thread blight pathogen Marasmius crinis-equi.</title>
        <authorList>
            <person name="Cohen S.P."/>
            <person name="Baruah I.K."/>
            <person name="Amoako-Attah I."/>
            <person name="Bukari Y."/>
            <person name="Meinhardt L.W."/>
            <person name="Bailey B.A."/>
        </authorList>
    </citation>
    <scope>NUCLEOTIDE SEQUENCE [LARGE SCALE GENOMIC DNA]</scope>
    <source>
        <strain evidence="2 3">GH-76</strain>
    </source>
</reference>
<dbReference type="EMBL" id="JBAHYK010003165">
    <property type="protein sequence ID" value="KAL0563832.1"/>
    <property type="molecule type" value="Genomic_DNA"/>
</dbReference>
<proteinExistence type="predicted"/>
<evidence type="ECO:0000256" key="1">
    <source>
        <dbReference type="SAM" id="MobiDB-lite"/>
    </source>
</evidence>
<sequence length="52" mass="5555">MTRDSSLLKARRYERLITTGGCRVPKGDPSPTEGRLSRGDASPLAKVGLRGA</sequence>
<organism evidence="2 3">
    <name type="scientific">Marasmius crinis-equi</name>
    <dbReference type="NCBI Taxonomy" id="585013"/>
    <lineage>
        <taxon>Eukaryota</taxon>
        <taxon>Fungi</taxon>
        <taxon>Dikarya</taxon>
        <taxon>Basidiomycota</taxon>
        <taxon>Agaricomycotina</taxon>
        <taxon>Agaricomycetes</taxon>
        <taxon>Agaricomycetidae</taxon>
        <taxon>Agaricales</taxon>
        <taxon>Marasmiineae</taxon>
        <taxon>Marasmiaceae</taxon>
        <taxon>Marasmius</taxon>
    </lineage>
</organism>
<name>A0ABR3ELR4_9AGAR</name>
<dbReference type="Proteomes" id="UP001465976">
    <property type="component" value="Unassembled WGS sequence"/>
</dbReference>
<evidence type="ECO:0000313" key="3">
    <source>
        <dbReference type="Proteomes" id="UP001465976"/>
    </source>
</evidence>
<protein>
    <submittedName>
        <fullName evidence="2">Uncharacterized protein</fullName>
    </submittedName>
</protein>
<feature type="region of interest" description="Disordered" evidence="1">
    <location>
        <begin position="20"/>
        <end position="52"/>
    </location>
</feature>
<evidence type="ECO:0000313" key="2">
    <source>
        <dbReference type="EMBL" id="KAL0563832.1"/>
    </source>
</evidence>
<feature type="non-terminal residue" evidence="2">
    <location>
        <position position="52"/>
    </location>
</feature>
<keyword evidence="3" id="KW-1185">Reference proteome</keyword>